<organism evidence="1 2">
    <name type="scientific">Araneus ventricosus</name>
    <name type="common">Orbweaver spider</name>
    <name type="synonym">Epeira ventricosa</name>
    <dbReference type="NCBI Taxonomy" id="182803"/>
    <lineage>
        <taxon>Eukaryota</taxon>
        <taxon>Metazoa</taxon>
        <taxon>Ecdysozoa</taxon>
        <taxon>Arthropoda</taxon>
        <taxon>Chelicerata</taxon>
        <taxon>Arachnida</taxon>
        <taxon>Araneae</taxon>
        <taxon>Araneomorphae</taxon>
        <taxon>Entelegynae</taxon>
        <taxon>Araneoidea</taxon>
        <taxon>Araneidae</taxon>
        <taxon>Araneus</taxon>
    </lineage>
</organism>
<evidence type="ECO:0000313" key="1">
    <source>
        <dbReference type="EMBL" id="GBM01962.1"/>
    </source>
</evidence>
<protein>
    <submittedName>
        <fullName evidence="1">Uncharacterized protein</fullName>
    </submittedName>
</protein>
<gene>
    <name evidence="1" type="ORF">AVEN_269566-2_1</name>
</gene>
<dbReference type="AlphaFoldDB" id="A0A4Y2CBZ9"/>
<reference evidence="1 2" key="1">
    <citation type="journal article" date="2019" name="Sci. Rep.">
        <title>Orb-weaving spider Araneus ventricosus genome elucidates the spidroin gene catalogue.</title>
        <authorList>
            <person name="Kono N."/>
            <person name="Nakamura H."/>
            <person name="Ohtoshi R."/>
            <person name="Moran D.A.P."/>
            <person name="Shinohara A."/>
            <person name="Yoshida Y."/>
            <person name="Fujiwara M."/>
            <person name="Mori M."/>
            <person name="Tomita M."/>
            <person name="Arakawa K."/>
        </authorList>
    </citation>
    <scope>NUCLEOTIDE SEQUENCE [LARGE SCALE GENOMIC DNA]</scope>
</reference>
<sequence length="79" mass="9243">YSYLFVSLDIQCSVIKDILDMSLLKALFRRRMAWPNLELLEVRTCGLWSVEFEQSRRSYYAWLGKYLGSARVNGSTDVI</sequence>
<comment type="caution">
    <text evidence="1">The sequence shown here is derived from an EMBL/GenBank/DDBJ whole genome shotgun (WGS) entry which is preliminary data.</text>
</comment>
<evidence type="ECO:0000313" key="2">
    <source>
        <dbReference type="Proteomes" id="UP000499080"/>
    </source>
</evidence>
<name>A0A4Y2CBZ9_ARAVE</name>
<dbReference type="Proteomes" id="UP000499080">
    <property type="component" value="Unassembled WGS sequence"/>
</dbReference>
<dbReference type="EMBL" id="BGPR01000175">
    <property type="protein sequence ID" value="GBM01962.1"/>
    <property type="molecule type" value="Genomic_DNA"/>
</dbReference>
<keyword evidence="2" id="KW-1185">Reference proteome</keyword>
<accession>A0A4Y2CBZ9</accession>
<proteinExistence type="predicted"/>
<feature type="non-terminal residue" evidence="1">
    <location>
        <position position="1"/>
    </location>
</feature>